<dbReference type="SUPFAM" id="SSF52540">
    <property type="entry name" value="P-loop containing nucleoside triphosphate hydrolases"/>
    <property type="match status" value="1"/>
</dbReference>
<dbReference type="Proteomes" id="UP000437736">
    <property type="component" value="Unassembled WGS sequence"/>
</dbReference>
<keyword evidence="2" id="KW-1185">Reference proteome</keyword>
<dbReference type="EMBL" id="WJHE01000711">
    <property type="protein sequence ID" value="MST33754.1"/>
    <property type="molecule type" value="Genomic_DNA"/>
</dbReference>
<keyword evidence="1" id="KW-0067">ATP-binding</keyword>
<dbReference type="InterPro" id="IPR027417">
    <property type="entry name" value="P-loop_NTPase"/>
</dbReference>
<evidence type="ECO:0000313" key="2">
    <source>
        <dbReference type="Proteomes" id="UP000437736"/>
    </source>
</evidence>
<evidence type="ECO:0000313" key="1">
    <source>
        <dbReference type="EMBL" id="MST33754.1"/>
    </source>
</evidence>
<sequence length="415" mass="44185">MRVTPHRATSETLAGAYPFLAEEGLGTAGVLVGQDAWSGTAFCYDPWELYRAKAITNPNIFLAGQIGRGKSTLAKALATRFVAFGRKVYVPGDPKGEWTPVTQAAGGQVIALGGGRPARLNPLDAGIRPPGLSDAAWAAKLAQDRMTLLAALTEATLGRPLAPVERTALDAALSLACQASVPVLPTVVDRLHDPTAAYAGSSIDQLRADGRDAAHALGRLVRGDLAGLFDGPSTVAFDPALPMLSLDLSDISGSDTLLGLVMTCTSAWLEAALRHPDGGQRLVVYDEAWRLLAQPSLLARMQAHWKLSRAWGLANLMIVHRLSDLDAVGDHGTAARSLAQGLLADTATRILYNQPPDEADAARRILGLTTTQTRQLPDLAQGEGLWRVNQRAFVIRHLCTPDELTCFDTDARMLA</sequence>
<accession>A0ABW9QVQ6</accession>
<dbReference type="Gene3D" id="3.40.50.300">
    <property type="entry name" value="P-loop containing nucleotide triphosphate hydrolases"/>
    <property type="match status" value="2"/>
</dbReference>
<gene>
    <name evidence="1" type="ORF">GHK86_13640</name>
</gene>
<organism evidence="1 2">
    <name type="scientific">Acidiferrimicrobium australe</name>
    <dbReference type="NCBI Taxonomy" id="2664430"/>
    <lineage>
        <taxon>Bacteria</taxon>
        <taxon>Bacillati</taxon>
        <taxon>Actinomycetota</taxon>
        <taxon>Acidimicrobiia</taxon>
        <taxon>Acidimicrobiales</taxon>
        <taxon>Acidimicrobiaceae</taxon>
        <taxon>Acidiferrimicrobium</taxon>
    </lineage>
</organism>
<protein>
    <submittedName>
        <fullName evidence="1">ATP-binding protein</fullName>
    </submittedName>
</protein>
<dbReference type="GO" id="GO:0005524">
    <property type="term" value="F:ATP binding"/>
    <property type="evidence" value="ECO:0007669"/>
    <property type="project" value="UniProtKB-KW"/>
</dbReference>
<comment type="caution">
    <text evidence="1">The sequence shown here is derived from an EMBL/GenBank/DDBJ whole genome shotgun (WGS) entry which is preliminary data.</text>
</comment>
<name>A0ABW9QVQ6_9ACTN</name>
<keyword evidence="1" id="KW-0547">Nucleotide-binding</keyword>
<proteinExistence type="predicted"/>
<reference evidence="1 2" key="1">
    <citation type="submission" date="2019-11" db="EMBL/GenBank/DDBJ databases">
        <title>Acidiferrimicrobium australis gen. nov., sp. nov., an acidophilic and obligately heterotrophic, member of the Actinobacteria that catalyses dissimilatory oxido- reduction of iron isolated from metal-rich acidic water in Chile.</title>
        <authorList>
            <person name="Gonzalez D."/>
            <person name="Huber K."/>
            <person name="Hedrich S."/>
            <person name="Rojas-Villalobos C."/>
            <person name="Quatrini R."/>
            <person name="Dinamarca M.A."/>
            <person name="Schwarz A."/>
            <person name="Canales C."/>
            <person name="Nancucheo I."/>
        </authorList>
    </citation>
    <scope>NUCLEOTIDE SEQUENCE [LARGE SCALE GENOMIC DNA]</scope>
    <source>
        <strain evidence="1 2">USS-CCA1</strain>
    </source>
</reference>